<dbReference type="PANTHER" id="PTHR37422">
    <property type="entry name" value="TEICHURONIC ACID BIOSYNTHESIS PROTEIN TUAE"/>
    <property type="match status" value="1"/>
</dbReference>
<feature type="transmembrane region" description="Helical" evidence="1">
    <location>
        <begin position="200"/>
        <end position="218"/>
    </location>
</feature>
<keyword evidence="1" id="KW-1133">Transmembrane helix</keyword>
<feature type="non-terminal residue" evidence="2">
    <location>
        <position position="230"/>
    </location>
</feature>
<feature type="transmembrane region" description="Helical" evidence="1">
    <location>
        <begin position="70"/>
        <end position="88"/>
    </location>
</feature>
<feature type="transmembrane region" description="Helical" evidence="1">
    <location>
        <begin position="130"/>
        <end position="148"/>
    </location>
</feature>
<evidence type="ECO:0000313" key="2">
    <source>
        <dbReference type="EMBL" id="PIR92970.1"/>
    </source>
</evidence>
<evidence type="ECO:0000256" key="1">
    <source>
        <dbReference type="SAM" id="Phobius"/>
    </source>
</evidence>
<dbReference type="PANTHER" id="PTHR37422:SF13">
    <property type="entry name" value="LIPOPOLYSACCHARIDE BIOSYNTHESIS PROTEIN PA4999-RELATED"/>
    <property type="match status" value="1"/>
</dbReference>
<dbReference type="Proteomes" id="UP000228626">
    <property type="component" value="Unassembled WGS sequence"/>
</dbReference>
<dbReference type="AlphaFoldDB" id="A0A2H0V3Q2"/>
<sequence>MINIKQLIKSSKILLYLTAFTPFILAAKFIFPYMVVRTVFFRIIIELILIVFLYLLTLGRIKFSNAKNNYFLWVFSGLLLIEFIAAALGESWWFSFFGDLERIWGLFTVTHLFLFYFFIRSWFGRKEWNIFLNVSLAASLLVSGYGIIQRFPEFFDIYVFEAGAGRITSTLGNPAYVSIYVLFSIAFAFYLFWQNRSESVRYYYLAVIFINLFAFSLTEVRGAYLGAVIG</sequence>
<keyword evidence="1" id="KW-0472">Membrane</keyword>
<gene>
    <name evidence="2" type="ORF">COT99_03455</name>
</gene>
<dbReference type="InterPro" id="IPR051533">
    <property type="entry name" value="WaaL-like"/>
</dbReference>
<keyword evidence="1" id="KW-0812">Transmembrane</keyword>
<feature type="transmembrane region" description="Helical" evidence="1">
    <location>
        <begin position="103"/>
        <end position="123"/>
    </location>
</feature>
<protein>
    <submittedName>
        <fullName evidence="2">Uncharacterized protein</fullName>
    </submittedName>
</protein>
<feature type="transmembrane region" description="Helical" evidence="1">
    <location>
        <begin position="13"/>
        <end position="33"/>
    </location>
</feature>
<name>A0A2H0V3Q2_9BACT</name>
<reference evidence="3" key="1">
    <citation type="submission" date="2017-09" db="EMBL/GenBank/DDBJ databases">
        <title>Depth-based differentiation of microbial function through sediment-hosted aquifers and enrichment of novel symbionts in the deep terrestrial subsurface.</title>
        <authorList>
            <person name="Probst A.J."/>
            <person name="Ladd B."/>
            <person name="Jarett J.K."/>
            <person name="Geller-Mcgrath D.E."/>
            <person name="Sieber C.M.K."/>
            <person name="Emerson J.B."/>
            <person name="Anantharaman K."/>
            <person name="Thomas B.C."/>
            <person name="Malmstrom R."/>
            <person name="Stieglmeier M."/>
            <person name="Klingl A."/>
            <person name="Woyke T."/>
            <person name="Ryan C.M."/>
            <person name="Banfield J.F."/>
        </authorList>
    </citation>
    <scope>NUCLEOTIDE SEQUENCE [LARGE SCALE GENOMIC DNA]</scope>
</reference>
<accession>A0A2H0V3Q2</accession>
<feature type="transmembrane region" description="Helical" evidence="1">
    <location>
        <begin position="175"/>
        <end position="193"/>
    </location>
</feature>
<dbReference type="EMBL" id="PFAR01000040">
    <property type="protein sequence ID" value="PIR92970.1"/>
    <property type="molecule type" value="Genomic_DNA"/>
</dbReference>
<proteinExistence type="predicted"/>
<evidence type="ECO:0000313" key="3">
    <source>
        <dbReference type="Proteomes" id="UP000228626"/>
    </source>
</evidence>
<feature type="transmembrane region" description="Helical" evidence="1">
    <location>
        <begin position="39"/>
        <end position="58"/>
    </location>
</feature>
<comment type="caution">
    <text evidence="2">The sequence shown here is derived from an EMBL/GenBank/DDBJ whole genome shotgun (WGS) entry which is preliminary data.</text>
</comment>
<organism evidence="2 3">
    <name type="scientific">Candidatus Falkowbacteria bacterium CG10_big_fil_rev_8_21_14_0_10_43_10</name>
    <dbReference type="NCBI Taxonomy" id="1974567"/>
    <lineage>
        <taxon>Bacteria</taxon>
        <taxon>Candidatus Falkowiibacteriota</taxon>
    </lineage>
</organism>